<comment type="caution">
    <text evidence="1">The sequence shown here is derived from an EMBL/GenBank/DDBJ whole genome shotgun (WGS) entry which is preliminary data.</text>
</comment>
<evidence type="ECO:0000313" key="1">
    <source>
        <dbReference type="EMBL" id="EKE30282.1"/>
    </source>
</evidence>
<dbReference type="EMBL" id="AMFJ01000014">
    <property type="protein sequence ID" value="EKE30282.1"/>
    <property type="molecule type" value="Genomic_DNA"/>
</dbReference>
<name>K2G7D7_9BACT</name>
<gene>
    <name evidence="1" type="ORF">ACD_2C00014G0001</name>
</gene>
<sequence length="115" mass="12483">MDSSSSLLMNLSMKKAITLARKITNEFMTHCTKVIVTMSQLTTCAISCAITHSISLWFMVSRSHVEIATNDLFLLGHVAKAFGSGDSYIQNSGILIPALSENSLTLKNANWTSLG</sequence>
<dbReference type="AlphaFoldDB" id="K2G7D7"/>
<protein>
    <submittedName>
        <fullName evidence="1">Uncharacterized protein</fullName>
    </submittedName>
</protein>
<reference evidence="1" key="1">
    <citation type="journal article" date="2012" name="Science">
        <title>Fermentation, hydrogen, and sulfur metabolism in multiple uncultivated bacterial phyla.</title>
        <authorList>
            <person name="Wrighton K.C."/>
            <person name="Thomas B.C."/>
            <person name="Sharon I."/>
            <person name="Miller C.S."/>
            <person name="Castelle C.J."/>
            <person name="VerBerkmoes N.C."/>
            <person name="Wilkins M.J."/>
            <person name="Hettich R.L."/>
            <person name="Lipton M.S."/>
            <person name="Williams K.H."/>
            <person name="Long P.E."/>
            <person name="Banfield J.F."/>
        </authorList>
    </citation>
    <scope>NUCLEOTIDE SEQUENCE [LARGE SCALE GENOMIC DNA]</scope>
</reference>
<accession>K2G7D7</accession>
<organism evidence="1">
    <name type="scientific">uncultured bacterium</name>
    <name type="common">gcode 4</name>
    <dbReference type="NCBI Taxonomy" id="1234023"/>
    <lineage>
        <taxon>Bacteria</taxon>
        <taxon>environmental samples</taxon>
    </lineage>
</organism>
<proteinExistence type="predicted"/>